<gene>
    <name evidence="7" type="ORF">JW984_13770</name>
</gene>
<dbReference type="GO" id="GO:0046873">
    <property type="term" value="F:metal ion transmembrane transporter activity"/>
    <property type="evidence" value="ECO:0007669"/>
    <property type="project" value="InterPro"/>
</dbReference>
<evidence type="ECO:0000256" key="6">
    <source>
        <dbReference type="RuleBase" id="RU365102"/>
    </source>
</evidence>
<comment type="similarity">
    <text evidence="2 6">Belongs to the GDT1 family.</text>
</comment>
<feature type="transmembrane region" description="Helical" evidence="6">
    <location>
        <begin position="40"/>
        <end position="63"/>
    </location>
</feature>
<keyword evidence="3 6" id="KW-0812">Transmembrane</keyword>
<evidence type="ECO:0000256" key="2">
    <source>
        <dbReference type="ARBA" id="ARBA00009190"/>
    </source>
</evidence>
<comment type="subcellular location">
    <subcellularLocation>
        <location evidence="1 6">Membrane</location>
        <topology evidence="1 6">Multi-pass membrane protein</topology>
    </subcellularLocation>
</comment>
<evidence type="ECO:0000313" key="8">
    <source>
        <dbReference type="Proteomes" id="UP000809273"/>
    </source>
</evidence>
<evidence type="ECO:0000256" key="4">
    <source>
        <dbReference type="ARBA" id="ARBA00022989"/>
    </source>
</evidence>
<evidence type="ECO:0000256" key="1">
    <source>
        <dbReference type="ARBA" id="ARBA00004141"/>
    </source>
</evidence>
<dbReference type="EMBL" id="JAFGIX010000070">
    <property type="protein sequence ID" value="MBN1574261.1"/>
    <property type="molecule type" value="Genomic_DNA"/>
</dbReference>
<feature type="transmembrane region" description="Helical" evidence="6">
    <location>
        <begin position="70"/>
        <end position="89"/>
    </location>
</feature>
<dbReference type="InterPro" id="IPR001727">
    <property type="entry name" value="GDT1-like"/>
</dbReference>
<keyword evidence="5 6" id="KW-0472">Membrane</keyword>
<dbReference type="AlphaFoldDB" id="A0A9D8PNR4"/>
<dbReference type="Pfam" id="PF01169">
    <property type="entry name" value="GDT1"/>
    <property type="match status" value="1"/>
</dbReference>
<reference evidence="7" key="1">
    <citation type="journal article" date="2021" name="Environ. Microbiol.">
        <title>Genomic characterization of three novel Desulfobacterota classes expand the metabolic and phylogenetic diversity of the phylum.</title>
        <authorList>
            <person name="Murphy C.L."/>
            <person name="Biggerstaff J."/>
            <person name="Eichhorn A."/>
            <person name="Ewing E."/>
            <person name="Shahan R."/>
            <person name="Soriano D."/>
            <person name="Stewart S."/>
            <person name="VanMol K."/>
            <person name="Walker R."/>
            <person name="Walters P."/>
            <person name="Elshahed M.S."/>
            <person name="Youssef N.H."/>
        </authorList>
    </citation>
    <scope>NUCLEOTIDE SEQUENCE</scope>
    <source>
        <strain evidence="7">Zod_Metabat.24</strain>
    </source>
</reference>
<name>A0A9D8PNR4_9DELT</name>
<organism evidence="7 8">
    <name type="scientific">Candidatus Zymogenus saltonus</name>
    <dbReference type="NCBI Taxonomy" id="2844893"/>
    <lineage>
        <taxon>Bacteria</taxon>
        <taxon>Deltaproteobacteria</taxon>
        <taxon>Candidatus Zymogenia</taxon>
        <taxon>Candidatus Zymogeniales</taxon>
        <taxon>Candidatus Zymogenaceae</taxon>
        <taxon>Candidatus Zymogenus</taxon>
    </lineage>
</organism>
<evidence type="ECO:0000256" key="5">
    <source>
        <dbReference type="ARBA" id="ARBA00023136"/>
    </source>
</evidence>
<dbReference type="Proteomes" id="UP000809273">
    <property type="component" value="Unassembled WGS sequence"/>
</dbReference>
<dbReference type="PANTHER" id="PTHR12608">
    <property type="entry name" value="TRANSMEMBRANE PROTEIN HTP-1 RELATED"/>
    <property type="match status" value="1"/>
</dbReference>
<dbReference type="PANTHER" id="PTHR12608:SF1">
    <property type="entry name" value="TRANSMEMBRANE PROTEIN 165"/>
    <property type="match status" value="1"/>
</dbReference>
<sequence>MDLKLFFTVFGTIFLAELGDKTQLAVMALAAENHKGLLSIFLGSVLALALTSLIGVLLGGVIAKYVSASIIQYVAGGLFVVVGILIIVGKF</sequence>
<proteinExistence type="inferred from homology"/>
<evidence type="ECO:0000256" key="3">
    <source>
        <dbReference type="ARBA" id="ARBA00022692"/>
    </source>
</evidence>
<keyword evidence="4 6" id="KW-1133">Transmembrane helix</keyword>
<evidence type="ECO:0000313" key="7">
    <source>
        <dbReference type="EMBL" id="MBN1574261.1"/>
    </source>
</evidence>
<comment type="caution">
    <text evidence="6">Lacks conserved residue(s) required for the propagation of feature annotation.</text>
</comment>
<reference evidence="7" key="2">
    <citation type="submission" date="2021-01" db="EMBL/GenBank/DDBJ databases">
        <authorList>
            <person name="Hahn C.R."/>
            <person name="Youssef N.H."/>
            <person name="Elshahed M."/>
        </authorList>
    </citation>
    <scope>NUCLEOTIDE SEQUENCE</scope>
    <source>
        <strain evidence="7">Zod_Metabat.24</strain>
    </source>
</reference>
<comment type="caution">
    <text evidence="7">The sequence shown here is derived from an EMBL/GenBank/DDBJ whole genome shotgun (WGS) entry which is preliminary data.</text>
</comment>
<dbReference type="GO" id="GO:0016020">
    <property type="term" value="C:membrane"/>
    <property type="evidence" value="ECO:0007669"/>
    <property type="project" value="UniProtKB-SubCell"/>
</dbReference>
<protein>
    <recommendedName>
        <fullName evidence="6">GDT1 family protein</fullName>
    </recommendedName>
</protein>
<accession>A0A9D8PNR4</accession>